<evidence type="ECO:0000313" key="2">
    <source>
        <dbReference type="Proteomes" id="UP000091969"/>
    </source>
</evidence>
<comment type="caution">
    <text evidence="1">The sequence shown here is derived from an EMBL/GenBank/DDBJ whole genome shotgun (WGS) entry which is preliminary data.</text>
</comment>
<protein>
    <recommendedName>
        <fullName evidence="3">Antitoxin MazE</fullName>
    </recommendedName>
</protein>
<dbReference type="Pfam" id="PF11455">
    <property type="entry name" value="MazE-like"/>
    <property type="match status" value="1"/>
</dbReference>
<dbReference type="OrthoDB" id="3734119at2"/>
<accession>A0A1A6DSE8</accession>
<organism evidence="1 2">
    <name type="scientific">Tepidimonas fonticaldi</name>
    <dbReference type="NCBI Taxonomy" id="1101373"/>
    <lineage>
        <taxon>Bacteria</taxon>
        <taxon>Pseudomonadati</taxon>
        <taxon>Pseudomonadota</taxon>
        <taxon>Betaproteobacteria</taxon>
        <taxon>Burkholderiales</taxon>
        <taxon>Tepidimonas</taxon>
    </lineage>
</organism>
<proteinExistence type="predicted"/>
<sequence>MLQRGACAVSTPAAVRVARARERKRRSGLRLVQLWVPDTRQPGFAEACRQQSARVAQADARDAGLARWMDEALAQVDGWTD</sequence>
<gene>
    <name evidence="1" type="ORF">A9O67_10400</name>
</gene>
<reference evidence="1 2" key="1">
    <citation type="submission" date="2016-06" db="EMBL/GenBank/DDBJ databases">
        <title>Genome sequence of Tepidimonas fonticaldi PL17.</title>
        <authorList>
            <person name="Pinnaka A.K."/>
        </authorList>
    </citation>
    <scope>NUCLEOTIDE SEQUENCE [LARGE SCALE GENOMIC DNA]</scope>
    <source>
        <strain evidence="1 2">PL17</strain>
    </source>
</reference>
<evidence type="ECO:0000313" key="1">
    <source>
        <dbReference type="EMBL" id="OBS29699.1"/>
    </source>
</evidence>
<evidence type="ECO:0008006" key="3">
    <source>
        <dbReference type="Google" id="ProtNLM"/>
    </source>
</evidence>
<dbReference type="Proteomes" id="UP000091969">
    <property type="component" value="Unassembled WGS sequence"/>
</dbReference>
<name>A0A1A6DSE8_9BURK</name>
<dbReference type="InterPro" id="IPR021558">
    <property type="entry name" value="MazE-like"/>
</dbReference>
<dbReference type="STRING" id="1101373.A9O67_10400"/>
<keyword evidence="2" id="KW-1185">Reference proteome</keyword>
<dbReference type="EMBL" id="LZDH01000067">
    <property type="protein sequence ID" value="OBS29699.1"/>
    <property type="molecule type" value="Genomic_DNA"/>
</dbReference>
<dbReference type="AlphaFoldDB" id="A0A1A6DSE8"/>